<evidence type="ECO:0000313" key="1">
    <source>
        <dbReference type="EMBL" id="AYJ86558.1"/>
    </source>
</evidence>
<dbReference type="EMBL" id="CP032829">
    <property type="protein sequence ID" value="AYJ86558.1"/>
    <property type="molecule type" value="Genomic_DNA"/>
</dbReference>
<dbReference type="Proteomes" id="UP000276254">
    <property type="component" value="Chromosome"/>
</dbReference>
<evidence type="ECO:0000313" key="2">
    <source>
        <dbReference type="Proteomes" id="UP000276254"/>
    </source>
</evidence>
<sequence length="93" mass="10317">MFRKTQKATFTAPPVASGLRKPVEVGMQEGMPGVRREQFQLDVVAGVADRHEVARIHHHVVVMGLRQEVVDLVDFAVQAERAARSRDAQVVVC</sequence>
<dbReference type="KEGG" id="spha:D3Y57_11990"/>
<protein>
    <submittedName>
        <fullName evidence="1">Uncharacterized protein</fullName>
    </submittedName>
</protein>
<keyword evidence="2" id="KW-1185">Reference proteome</keyword>
<name>A0A494TM93_SPHPE</name>
<gene>
    <name evidence="1" type="ORF">D3Y57_11990</name>
</gene>
<organism evidence="1 2">
    <name type="scientific">Sphingomonas paeninsulae</name>
    <dbReference type="NCBI Taxonomy" id="2319844"/>
    <lineage>
        <taxon>Bacteria</taxon>
        <taxon>Pseudomonadati</taxon>
        <taxon>Pseudomonadota</taxon>
        <taxon>Alphaproteobacteria</taxon>
        <taxon>Sphingomonadales</taxon>
        <taxon>Sphingomonadaceae</taxon>
        <taxon>Sphingomonas</taxon>
    </lineage>
</organism>
<reference evidence="1 2" key="1">
    <citation type="submission" date="2018-09" db="EMBL/GenBank/DDBJ databases">
        <title>Sphingomonas peninsula sp. nov., isolated from fildes peninsula, Antarctic soil.</title>
        <authorList>
            <person name="Yingchao G."/>
        </authorList>
    </citation>
    <scope>NUCLEOTIDE SEQUENCE [LARGE SCALE GENOMIC DNA]</scope>
    <source>
        <strain evidence="1 2">YZ-8</strain>
    </source>
</reference>
<accession>A0A494TM93</accession>
<proteinExistence type="predicted"/>
<dbReference type="AlphaFoldDB" id="A0A494TM93"/>